<gene>
    <name evidence="15" type="primary">gspK</name>
    <name evidence="15" type="ORF">ORQ98_23850</name>
</gene>
<dbReference type="InterPro" id="IPR038072">
    <property type="entry name" value="GspK_central_sf"/>
</dbReference>
<accession>A0ABT5UF35</accession>
<proteinExistence type="inferred from homology"/>
<dbReference type="NCBIfam" id="NF037980">
    <property type="entry name" value="T2SS_GspK"/>
    <property type="match status" value="1"/>
</dbReference>
<comment type="similarity">
    <text evidence="2 10">Belongs to the GSP K family.</text>
</comment>
<evidence type="ECO:0000256" key="4">
    <source>
        <dbReference type="ARBA" id="ARBA00022475"/>
    </source>
</evidence>
<keyword evidence="6 12" id="KW-0812">Transmembrane</keyword>
<evidence type="ECO:0000256" key="10">
    <source>
        <dbReference type="PIRNR" id="PIRNR002786"/>
    </source>
</evidence>
<dbReference type="InterPro" id="IPR049031">
    <property type="entry name" value="T2SSK_SAM-like_1st"/>
</dbReference>
<dbReference type="Pfam" id="PF03934">
    <property type="entry name" value="T2SSK"/>
    <property type="match status" value="1"/>
</dbReference>
<evidence type="ECO:0000256" key="9">
    <source>
        <dbReference type="ARBA" id="ARBA00023136"/>
    </source>
</evidence>
<dbReference type="PANTHER" id="PTHR38831">
    <property type="entry name" value="TYPE II SECRETION SYSTEM PROTEIN K"/>
    <property type="match status" value="1"/>
</dbReference>
<keyword evidence="8 12" id="KW-1133">Transmembrane helix</keyword>
<evidence type="ECO:0000256" key="8">
    <source>
        <dbReference type="ARBA" id="ARBA00022989"/>
    </source>
</evidence>
<feature type="transmembrane region" description="Helical" evidence="12">
    <location>
        <begin position="12"/>
        <end position="32"/>
    </location>
</feature>
<feature type="domain" description="T2SS protein K first SAM-like" evidence="14">
    <location>
        <begin position="115"/>
        <end position="244"/>
    </location>
</feature>
<feature type="domain" description="T2SS protein K second SAM-like" evidence="13">
    <location>
        <begin position="251"/>
        <end position="311"/>
    </location>
</feature>
<evidence type="ECO:0000313" key="16">
    <source>
        <dbReference type="Proteomes" id="UP001528823"/>
    </source>
</evidence>
<evidence type="ECO:0000256" key="7">
    <source>
        <dbReference type="ARBA" id="ARBA00022927"/>
    </source>
</evidence>
<evidence type="ECO:0000256" key="1">
    <source>
        <dbReference type="ARBA" id="ARBA00004533"/>
    </source>
</evidence>
<evidence type="ECO:0000256" key="11">
    <source>
        <dbReference type="SAM" id="MobiDB-lite"/>
    </source>
</evidence>
<dbReference type="EMBL" id="JAPMOU010000048">
    <property type="protein sequence ID" value="MDE1465003.1"/>
    <property type="molecule type" value="Genomic_DNA"/>
</dbReference>
<dbReference type="PANTHER" id="PTHR38831:SF1">
    <property type="entry name" value="TYPE II SECRETION SYSTEM PROTEIN K-RELATED"/>
    <property type="match status" value="1"/>
</dbReference>
<feature type="compositionally biased region" description="Low complexity" evidence="11">
    <location>
        <begin position="123"/>
        <end position="149"/>
    </location>
</feature>
<evidence type="ECO:0000256" key="2">
    <source>
        <dbReference type="ARBA" id="ARBA00007246"/>
    </source>
</evidence>
<keyword evidence="5 10" id="KW-0997">Cell inner membrane</keyword>
<evidence type="ECO:0000259" key="14">
    <source>
        <dbReference type="Pfam" id="PF21687"/>
    </source>
</evidence>
<reference evidence="15 16" key="1">
    <citation type="submission" date="2022-11" db="EMBL/GenBank/DDBJ databases">
        <title>Spartinivicinus poritis sp. nov., isolated from scleractinian coral Porites lutea.</title>
        <authorList>
            <person name="Zhang G."/>
            <person name="Cai L."/>
            <person name="Wei Q."/>
        </authorList>
    </citation>
    <scope>NUCLEOTIDE SEQUENCE [LARGE SCALE GENOMIC DNA]</scope>
    <source>
        <strain evidence="15 16">A2-2</strain>
    </source>
</reference>
<dbReference type="InterPro" id="IPR045584">
    <property type="entry name" value="Pilin-like"/>
</dbReference>
<dbReference type="SUPFAM" id="SSF158544">
    <property type="entry name" value="GspK insert domain-like"/>
    <property type="match status" value="1"/>
</dbReference>
<keyword evidence="7" id="KW-0653">Protein transport</keyword>
<dbReference type="Gene3D" id="3.30.1300.30">
    <property type="entry name" value="GSPII I/J protein-like"/>
    <property type="match status" value="1"/>
</dbReference>
<dbReference type="InterPro" id="IPR049179">
    <property type="entry name" value="T2SSK_SAM-like_2nd"/>
</dbReference>
<dbReference type="Pfam" id="PF21687">
    <property type="entry name" value="T2SSK_1st"/>
    <property type="match status" value="1"/>
</dbReference>
<feature type="region of interest" description="Disordered" evidence="11">
    <location>
        <begin position="122"/>
        <end position="154"/>
    </location>
</feature>
<dbReference type="InterPro" id="IPR005628">
    <property type="entry name" value="GspK"/>
</dbReference>
<evidence type="ECO:0000256" key="5">
    <source>
        <dbReference type="ARBA" id="ARBA00022519"/>
    </source>
</evidence>
<evidence type="ECO:0000256" key="6">
    <source>
        <dbReference type="ARBA" id="ARBA00022692"/>
    </source>
</evidence>
<evidence type="ECO:0000256" key="3">
    <source>
        <dbReference type="ARBA" id="ARBA00022448"/>
    </source>
</evidence>
<dbReference type="SUPFAM" id="SSF54523">
    <property type="entry name" value="Pili subunits"/>
    <property type="match status" value="1"/>
</dbReference>
<organism evidence="15 16">
    <name type="scientific">Spartinivicinus poritis</name>
    <dbReference type="NCBI Taxonomy" id="2994640"/>
    <lineage>
        <taxon>Bacteria</taxon>
        <taxon>Pseudomonadati</taxon>
        <taxon>Pseudomonadota</taxon>
        <taxon>Gammaproteobacteria</taxon>
        <taxon>Oceanospirillales</taxon>
        <taxon>Zooshikellaceae</taxon>
        <taxon>Spartinivicinus</taxon>
    </lineage>
</organism>
<keyword evidence="16" id="KW-1185">Reference proteome</keyword>
<comment type="subcellular location">
    <subcellularLocation>
        <location evidence="1 10">Cell inner membrane</location>
    </subcellularLocation>
</comment>
<evidence type="ECO:0000259" key="13">
    <source>
        <dbReference type="Pfam" id="PF03934"/>
    </source>
</evidence>
<evidence type="ECO:0000313" key="15">
    <source>
        <dbReference type="EMBL" id="MDE1465003.1"/>
    </source>
</evidence>
<dbReference type="PIRSF" id="PIRSF002786">
    <property type="entry name" value="XcpX"/>
    <property type="match status" value="1"/>
</dbReference>
<protein>
    <recommendedName>
        <fullName evidence="10">Type II secretion system protein K</fullName>
    </recommendedName>
</protein>
<sequence>MSYKQLNKQTGVALIFIMVIFSLITVLAAKIVTNIRLETERTSHLLMRQQAKQYAYSAEQLVAELLRADKENDERNKAVKDHYFEAWHYQQEELKIDTGDIGKIEIDVFDLQGFINLNSLAATGSNNNNQPPGGNPSNTPGGNNPGNNQKGSPLNSKVVLEKLLSLQGIETNKAKQIVSQIVDWVDTNQQVSSGGAEDDDYLLGDNPYRTANDQMVSVSELMLLANMDYKIYRKLAPFVTVIPAASGDTKINVNTAPIEIFQALIEGLDKRSAENLVKARGKEGFKKIDDFTGHQILAGKGDKLPKGSLDIKSDYFKAVIKTKFADAEYYLVSYFHRSPKQGVSVISRQEGQPLIRLAKPKVKKD</sequence>
<keyword evidence="3 10" id="KW-0813">Transport</keyword>
<dbReference type="Gene3D" id="1.10.40.60">
    <property type="entry name" value="EpsJ-like"/>
    <property type="match status" value="2"/>
</dbReference>
<keyword evidence="4 10" id="KW-1003">Cell membrane</keyword>
<keyword evidence="9 10" id="KW-0472">Membrane</keyword>
<name>A0ABT5UF35_9GAMM</name>
<dbReference type="Proteomes" id="UP001528823">
    <property type="component" value="Unassembled WGS sequence"/>
</dbReference>
<evidence type="ECO:0000256" key="12">
    <source>
        <dbReference type="SAM" id="Phobius"/>
    </source>
</evidence>
<comment type="caution">
    <text evidence="15">The sequence shown here is derived from an EMBL/GenBank/DDBJ whole genome shotgun (WGS) entry which is preliminary data.</text>
</comment>
<dbReference type="RefSeq" id="WP_274691312.1">
    <property type="nucleotide sequence ID" value="NZ_JAPMOU010000048.1"/>
</dbReference>